<dbReference type="EMBL" id="RRYP01024483">
    <property type="protein sequence ID" value="TNV72064.1"/>
    <property type="molecule type" value="Genomic_DNA"/>
</dbReference>
<protein>
    <submittedName>
        <fullName evidence="1">Uncharacterized protein</fullName>
    </submittedName>
</protein>
<reference evidence="1" key="1">
    <citation type="submission" date="2019-06" db="EMBL/GenBank/DDBJ databases">
        <authorList>
            <person name="Zheng W."/>
        </authorList>
    </citation>
    <scope>NUCLEOTIDE SEQUENCE</scope>
    <source>
        <strain evidence="1">QDHG01</strain>
    </source>
</reference>
<evidence type="ECO:0000313" key="2">
    <source>
        <dbReference type="Proteomes" id="UP000785679"/>
    </source>
</evidence>
<sequence>MTQLLSTIFEQLNCLANEEELATNDYEKRSLLIGGAGDEFNDEHRSWLFLQIARILSRFNFVRLCWQSWLSLGVGCYDYNKFESLLAKNVCERACSYGLIGVFNSTVEDYILHPTLPGGDGCLMLSKQHGGNEFFFALKKQLPVLFSKMEEPAPLWLKGGGIMKDFSLGDDKC</sequence>
<organism evidence="1 2">
    <name type="scientific">Halteria grandinella</name>
    <dbReference type="NCBI Taxonomy" id="5974"/>
    <lineage>
        <taxon>Eukaryota</taxon>
        <taxon>Sar</taxon>
        <taxon>Alveolata</taxon>
        <taxon>Ciliophora</taxon>
        <taxon>Intramacronucleata</taxon>
        <taxon>Spirotrichea</taxon>
        <taxon>Stichotrichia</taxon>
        <taxon>Sporadotrichida</taxon>
        <taxon>Halteriidae</taxon>
        <taxon>Halteria</taxon>
    </lineage>
</organism>
<comment type="caution">
    <text evidence="1">The sequence shown here is derived from an EMBL/GenBank/DDBJ whole genome shotgun (WGS) entry which is preliminary data.</text>
</comment>
<evidence type="ECO:0000313" key="1">
    <source>
        <dbReference type="EMBL" id="TNV72064.1"/>
    </source>
</evidence>
<gene>
    <name evidence="1" type="ORF">FGO68_gene3197</name>
</gene>
<keyword evidence="2" id="KW-1185">Reference proteome</keyword>
<proteinExistence type="predicted"/>
<name>A0A8J8SVD5_HALGN</name>
<dbReference type="AlphaFoldDB" id="A0A8J8SVD5"/>
<accession>A0A8J8SVD5</accession>
<dbReference type="Proteomes" id="UP000785679">
    <property type="component" value="Unassembled WGS sequence"/>
</dbReference>